<keyword evidence="8" id="KW-1185">Reference proteome</keyword>
<dbReference type="CDD" id="cd13530">
    <property type="entry name" value="PBP2_peptides_like"/>
    <property type="match status" value="1"/>
</dbReference>
<comment type="subcellular location">
    <subcellularLocation>
        <location evidence="1">Cell envelope</location>
    </subcellularLocation>
</comment>
<evidence type="ECO:0000259" key="6">
    <source>
        <dbReference type="SMART" id="SM00062"/>
    </source>
</evidence>
<organism evidence="7 8">
    <name type="scientific">Thauera sedimentorum</name>
    <dbReference type="NCBI Taxonomy" id="2767595"/>
    <lineage>
        <taxon>Bacteria</taxon>
        <taxon>Pseudomonadati</taxon>
        <taxon>Pseudomonadota</taxon>
        <taxon>Betaproteobacteria</taxon>
        <taxon>Rhodocyclales</taxon>
        <taxon>Zoogloeaceae</taxon>
        <taxon>Thauera</taxon>
    </lineage>
</organism>
<dbReference type="InterPro" id="IPR001638">
    <property type="entry name" value="Solute-binding_3/MltF_N"/>
</dbReference>
<dbReference type="SMART" id="SM00062">
    <property type="entry name" value="PBPb"/>
    <property type="match status" value="1"/>
</dbReference>
<dbReference type="EMBL" id="JACYTO010000002">
    <property type="protein sequence ID" value="MBD8503905.1"/>
    <property type="molecule type" value="Genomic_DNA"/>
</dbReference>
<dbReference type="PANTHER" id="PTHR35936">
    <property type="entry name" value="MEMBRANE-BOUND LYTIC MUREIN TRANSGLYCOSYLASE F"/>
    <property type="match status" value="1"/>
</dbReference>
<dbReference type="InterPro" id="IPR018313">
    <property type="entry name" value="SBP_3_CS"/>
</dbReference>
<comment type="caution">
    <text evidence="7">The sequence shown here is derived from an EMBL/GenBank/DDBJ whole genome shotgun (WGS) entry which is preliminary data.</text>
</comment>
<dbReference type="PANTHER" id="PTHR35936:SF17">
    <property type="entry name" value="ARGININE-BINDING EXTRACELLULAR PROTEIN ARTP"/>
    <property type="match status" value="1"/>
</dbReference>
<feature type="signal peptide" evidence="5">
    <location>
        <begin position="1"/>
        <end position="21"/>
    </location>
</feature>
<name>A0ABR9BC38_9RHOO</name>
<dbReference type="RefSeq" id="WP_187718698.1">
    <property type="nucleotide sequence ID" value="NZ_JACTAH010000002.1"/>
</dbReference>
<dbReference type="Pfam" id="PF00497">
    <property type="entry name" value="SBP_bac_3"/>
    <property type="match status" value="1"/>
</dbReference>
<keyword evidence="3 5" id="KW-0732">Signal</keyword>
<feature type="chain" id="PRO_5047249428" evidence="5">
    <location>
        <begin position="22"/>
        <end position="264"/>
    </location>
</feature>
<comment type="similarity">
    <text evidence="2 4">Belongs to the bacterial solute-binding protein 3 family.</text>
</comment>
<evidence type="ECO:0000256" key="5">
    <source>
        <dbReference type="SAM" id="SignalP"/>
    </source>
</evidence>
<reference evidence="8" key="1">
    <citation type="submission" date="2023-07" db="EMBL/GenBank/DDBJ databases">
        <title>Thauera sp. CAU 1555 isolated from sand of Yaerae Beach.</title>
        <authorList>
            <person name="Kim W."/>
        </authorList>
    </citation>
    <scope>NUCLEOTIDE SEQUENCE [LARGE SCALE GENOMIC DNA]</scope>
    <source>
        <strain evidence="8">CAU 1555</strain>
    </source>
</reference>
<sequence>MRRLALLAAVALASLLPSVPAASDNRLERIRASAALRVCVWPDYYGISWRNPKTGELSGIDVDLAHELAKDLGVALEFVDSAFSRLFDDVLGDRCDVAMFAIGITPQRQEKLRFTSPHLASDIYAITTRSNRRIRNWDDIDQPGVVVAVAKGTLHEPVMRDKLRHAQLAVLASPHAREQEVESGRADVFMTDFPYSRRMLDNAAWARLVSPTATYHITPYAWAIAPGDDAWHQRLEQFVDTIKRDGRLAEAARRHGLEPILVRR</sequence>
<evidence type="ECO:0000313" key="8">
    <source>
        <dbReference type="Proteomes" id="UP000603602"/>
    </source>
</evidence>
<dbReference type="PROSITE" id="PS01039">
    <property type="entry name" value="SBP_BACTERIAL_3"/>
    <property type="match status" value="1"/>
</dbReference>
<dbReference type="Gene3D" id="3.40.190.10">
    <property type="entry name" value="Periplasmic binding protein-like II"/>
    <property type="match status" value="2"/>
</dbReference>
<accession>A0ABR9BC38</accession>
<evidence type="ECO:0000256" key="3">
    <source>
        <dbReference type="ARBA" id="ARBA00022729"/>
    </source>
</evidence>
<evidence type="ECO:0000256" key="2">
    <source>
        <dbReference type="ARBA" id="ARBA00010333"/>
    </source>
</evidence>
<gene>
    <name evidence="7" type="ORF">IFO67_13505</name>
</gene>
<dbReference type="Proteomes" id="UP000603602">
    <property type="component" value="Unassembled WGS sequence"/>
</dbReference>
<protein>
    <submittedName>
        <fullName evidence="7">Amino acid ABC transporter substrate-binding protein</fullName>
    </submittedName>
</protein>
<evidence type="ECO:0000313" key="7">
    <source>
        <dbReference type="EMBL" id="MBD8503905.1"/>
    </source>
</evidence>
<feature type="domain" description="Solute-binding protein family 3/N-terminal" evidence="6">
    <location>
        <begin position="35"/>
        <end position="259"/>
    </location>
</feature>
<proteinExistence type="inferred from homology"/>
<evidence type="ECO:0000256" key="4">
    <source>
        <dbReference type="RuleBase" id="RU003744"/>
    </source>
</evidence>
<dbReference type="SUPFAM" id="SSF53850">
    <property type="entry name" value="Periplasmic binding protein-like II"/>
    <property type="match status" value="1"/>
</dbReference>
<evidence type="ECO:0000256" key="1">
    <source>
        <dbReference type="ARBA" id="ARBA00004196"/>
    </source>
</evidence>